<sequence>MPKFFLPAALLTAAALVFAAPARAQVIINVGRPAPPPPVVVVREYHQPRKWKAPKRYYYQPRPVMLVPAQPVYYAPRGYGHGHGRGHGHGHGRH</sequence>
<keyword evidence="1" id="KW-0732">Signal</keyword>
<protein>
    <recommendedName>
        <fullName evidence="4">Virulence factor</fullName>
    </recommendedName>
</protein>
<accession>A0A428KBD6</accession>
<feature type="chain" id="PRO_5019001896" description="Virulence factor" evidence="1">
    <location>
        <begin position="25"/>
        <end position="94"/>
    </location>
</feature>
<proteinExistence type="predicted"/>
<keyword evidence="3" id="KW-1185">Reference proteome</keyword>
<dbReference type="OrthoDB" id="887150at2"/>
<dbReference type="AlphaFoldDB" id="A0A428KBD6"/>
<feature type="signal peptide" evidence="1">
    <location>
        <begin position="1"/>
        <end position="24"/>
    </location>
</feature>
<comment type="caution">
    <text evidence="2">The sequence shown here is derived from an EMBL/GenBank/DDBJ whole genome shotgun (WGS) entry which is preliminary data.</text>
</comment>
<dbReference type="EMBL" id="RWIT01000023">
    <property type="protein sequence ID" value="RSK43747.1"/>
    <property type="molecule type" value="Genomic_DNA"/>
</dbReference>
<dbReference type="RefSeq" id="WP_125424408.1">
    <property type="nucleotide sequence ID" value="NZ_RWIT01000023.1"/>
</dbReference>
<gene>
    <name evidence="2" type="ORF">EI291_21815</name>
</gene>
<evidence type="ECO:0000313" key="3">
    <source>
        <dbReference type="Proteomes" id="UP000273500"/>
    </source>
</evidence>
<name>A0A428KBD6_9BACT</name>
<evidence type="ECO:0000313" key="2">
    <source>
        <dbReference type="EMBL" id="RSK43747.1"/>
    </source>
</evidence>
<dbReference type="Proteomes" id="UP000273500">
    <property type="component" value="Unassembled WGS sequence"/>
</dbReference>
<reference evidence="2 3" key="1">
    <citation type="submission" date="2018-12" db="EMBL/GenBank/DDBJ databases">
        <authorList>
            <person name="Feng G."/>
            <person name="Zhu H."/>
        </authorList>
    </citation>
    <scope>NUCLEOTIDE SEQUENCE [LARGE SCALE GENOMIC DNA]</scope>
    <source>
        <strain evidence="2 3">KCTC 12533</strain>
    </source>
</reference>
<evidence type="ECO:0008006" key="4">
    <source>
        <dbReference type="Google" id="ProtNLM"/>
    </source>
</evidence>
<evidence type="ECO:0000256" key="1">
    <source>
        <dbReference type="SAM" id="SignalP"/>
    </source>
</evidence>
<organism evidence="2 3">
    <name type="scientific">Hymenobacter rigui</name>
    <dbReference type="NCBI Taxonomy" id="334424"/>
    <lineage>
        <taxon>Bacteria</taxon>
        <taxon>Pseudomonadati</taxon>
        <taxon>Bacteroidota</taxon>
        <taxon>Cytophagia</taxon>
        <taxon>Cytophagales</taxon>
        <taxon>Hymenobacteraceae</taxon>
        <taxon>Hymenobacter</taxon>
    </lineage>
</organism>